<keyword evidence="4 12" id="KW-0808">Transferase</keyword>
<dbReference type="HAMAP" id="MF_01987">
    <property type="entry name" value="Ribokinase"/>
    <property type="match status" value="1"/>
</dbReference>
<comment type="subunit">
    <text evidence="12">Homodimer.</text>
</comment>
<evidence type="ECO:0000256" key="10">
    <source>
        <dbReference type="ARBA" id="ARBA00022958"/>
    </source>
</evidence>
<comment type="function">
    <text evidence="12">Catalyzes the phosphorylation of ribose at O-5 in a reaction requiring ATP and magnesium. The resulting D-ribose-5-phosphate can then be used either for sythesis of nucleotides, histidine, and tryptophan, or as a component of the pentose phosphate pathway.</text>
</comment>
<dbReference type="GO" id="GO:0005524">
    <property type="term" value="F:ATP binding"/>
    <property type="evidence" value="ECO:0007669"/>
    <property type="project" value="UniProtKB-UniRule"/>
</dbReference>
<dbReference type="Pfam" id="PF00294">
    <property type="entry name" value="PfkB"/>
    <property type="match status" value="1"/>
</dbReference>
<keyword evidence="10 12" id="KW-0630">Potassium</keyword>
<feature type="binding site" evidence="12">
    <location>
        <position position="274"/>
    </location>
    <ligand>
        <name>K(+)</name>
        <dbReference type="ChEBI" id="CHEBI:29103"/>
    </ligand>
</feature>
<dbReference type="Gene3D" id="3.40.1190.20">
    <property type="match status" value="1"/>
</dbReference>
<comment type="similarity">
    <text evidence="1">Belongs to the carbohydrate kinase pfkB family.</text>
</comment>
<protein>
    <recommendedName>
        <fullName evidence="3 12">Ribokinase</fullName>
        <shortName evidence="12">RK</shortName>
        <ecNumber evidence="2 12">2.7.1.15</ecNumber>
    </recommendedName>
</protein>
<comment type="similarity">
    <text evidence="12">Belongs to the carbohydrate kinase PfkB family. Ribokinase subfamily.</text>
</comment>
<dbReference type="GO" id="GO:0046872">
    <property type="term" value="F:metal ion binding"/>
    <property type="evidence" value="ECO:0007669"/>
    <property type="project" value="UniProtKB-KW"/>
</dbReference>
<dbReference type="GO" id="GO:0019303">
    <property type="term" value="P:D-ribose catabolic process"/>
    <property type="evidence" value="ECO:0007669"/>
    <property type="project" value="UniProtKB-UniRule"/>
</dbReference>
<keyword evidence="6 12" id="KW-0547">Nucleotide-binding</keyword>
<dbReference type="RefSeq" id="WP_184402438.1">
    <property type="nucleotide sequence ID" value="NZ_JACHHJ010000001.1"/>
</dbReference>
<comment type="catalytic activity">
    <reaction evidence="12">
        <text>D-ribose + ATP = D-ribose 5-phosphate + ADP + H(+)</text>
        <dbReference type="Rhea" id="RHEA:13697"/>
        <dbReference type="ChEBI" id="CHEBI:15378"/>
        <dbReference type="ChEBI" id="CHEBI:30616"/>
        <dbReference type="ChEBI" id="CHEBI:47013"/>
        <dbReference type="ChEBI" id="CHEBI:78346"/>
        <dbReference type="ChEBI" id="CHEBI:456216"/>
        <dbReference type="EC" id="2.7.1.15"/>
    </reaction>
</comment>
<feature type="active site" description="Proton acceptor" evidence="12">
    <location>
        <position position="239"/>
    </location>
</feature>
<feature type="binding site" evidence="12">
    <location>
        <begin position="238"/>
        <end position="239"/>
    </location>
    <ligand>
        <name>ATP</name>
        <dbReference type="ChEBI" id="CHEBI:30616"/>
    </ligand>
</feature>
<feature type="binding site" evidence="12">
    <location>
        <position position="239"/>
    </location>
    <ligand>
        <name>substrate</name>
    </ligand>
</feature>
<dbReference type="UniPathway" id="UPA00916">
    <property type="reaction ID" value="UER00889"/>
</dbReference>
<comment type="caution">
    <text evidence="14">The sequence shown here is derived from an EMBL/GenBank/DDBJ whole genome shotgun (WGS) entry which is preliminary data.</text>
</comment>
<proteinExistence type="inferred from homology"/>
<gene>
    <name evidence="12" type="primary">rbsK</name>
    <name evidence="14" type="ORF">HNR44_000395</name>
</gene>
<feature type="binding site" evidence="12">
    <location>
        <begin position="9"/>
        <end position="11"/>
    </location>
    <ligand>
        <name>substrate</name>
    </ligand>
</feature>
<evidence type="ECO:0000256" key="4">
    <source>
        <dbReference type="ARBA" id="ARBA00022679"/>
    </source>
</evidence>
<evidence type="ECO:0000256" key="5">
    <source>
        <dbReference type="ARBA" id="ARBA00022723"/>
    </source>
</evidence>
<evidence type="ECO:0000313" key="14">
    <source>
        <dbReference type="EMBL" id="MBB6448446.1"/>
    </source>
</evidence>
<comment type="subcellular location">
    <subcellularLocation>
        <location evidence="12">Cytoplasm</location>
    </subcellularLocation>
</comment>
<dbReference type="InterPro" id="IPR002139">
    <property type="entry name" value="Ribo/fructo_kinase"/>
</dbReference>
<evidence type="ECO:0000259" key="13">
    <source>
        <dbReference type="Pfam" id="PF00294"/>
    </source>
</evidence>
<reference evidence="14 15" key="1">
    <citation type="submission" date="2020-08" db="EMBL/GenBank/DDBJ databases">
        <title>Genomic Encyclopedia of Type Strains, Phase IV (KMG-IV): sequencing the most valuable type-strain genomes for metagenomic binning, comparative biology and taxonomic classification.</title>
        <authorList>
            <person name="Goeker M."/>
        </authorList>
    </citation>
    <scope>NUCLEOTIDE SEQUENCE [LARGE SCALE GENOMIC DNA]</scope>
    <source>
        <strain evidence="14 15">DSM 21769</strain>
    </source>
</reference>
<keyword evidence="11 12" id="KW-0119">Carbohydrate metabolism</keyword>
<dbReference type="InterPro" id="IPR011611">
    <property type="entry name" value="PfkB_dom"/>
</dbReference>
<feature type="domain" description="Carbohydrate kinase PfkB" evidence="13">
    <location>
        <begin position="2"/>
        <end position="281"/>
    </location>
</feature>
<evidence type="ECO:0000256" key="9">
    <source>
        <dbReference type="ARBA" id="ARBA00022842"/>
    </source>
</evidence>
<evidence type="ECO:0000256" key="7">
    <source>
        <dbReference type="ARBA" id="ARBA00022777"/>
    </source>
</evidence>
<evidence type="ECO:0000256" key="3">
    <source>
        <dbReference type="ARBA" id="ARBA00016943"/>
    </source>
</evidence>
<accession>A0A841PMJ0</accession>
<feature type="binding site" evidence="12">
    <location>
        <position position="137"/>
    </location>
    <ligand>
        <name>substrate</name>
    </ligand>
</feature>
<feature type="binding site" evidence="12">
    <location>
        <position position="181"/>
    </location>
    <ligand>
        <name>ATP</name>
        <dbReference type="ChEBI" id="CHEBI:30616"/>
    </ligand>
</feature>
<feature type="binding site" evidence="12">
    <location>
        <position position="233"/>
    </location>
    <ligand>
        <name>K(+)</name>
        <dbReference type="ChEBI" id="CHEBI:29103"/>
    </ligand>
</feature>
<dbReference type="PRINTS" id="PR00990">
    <property type="entry name" value="RIBOKINASE"/>
</dbReference>
<dbReference type="SUPFAM" id="SSF53613">
    <property type="entry name" value="Ribokinase-like"/>
    <property type="match status" value="1"/>
</dbReference>
<evidence type="ECO:0000313" key="15">
    <source>
        <dbReference type="Proteomes" id="UP000568839"/>
    </source>
</evidence>
<sequence>MITVIGSMNMDLVVKSEAPPLRGETILGESFDTHPGGKGANQAIAVAKLGGEVQIAGKVGSDTFGKEMIANLHDHGVDTQYVQKVPDTTSGVALITVAENDNSIIVVPGANYLFEPGEASALRTLIQSSQMLIVQLETPLPFVEMLVSIAFHEGTPVVVNPAPAQTLNISFIQQATYVTPNETECAILFEEPIEEAIARYPNKLIVTQGVKGALYHDGANPVRIEGFPVQAIDTTGAGDTFNGALGLGLAEGRSLTEAVRFANAAASLSVEHFGAQSGMPKRERVERRLRTGE</sequence>
<comment type="pathway">
    <text evidence="12">Carbohydrate metabolism; D-ribose degradation; D-ribose 5-phosphate from beta-D-ribopyranose: step 2/2.</text>
</comment>
<dbReference type="InterPro" id="IPR011877">
    <property type="entry name" value="Ribokinase"/>
</dbReference>
<dbReference type="InterPro" id="IPR002173">
    <property type="entry name" value="Carboh/pur_kinase_PfkB_CS"/>
</dbReference>
<dbReference type="Proteomes" id="UP000568839">
    <property type="component" value="Unassembled WGS sequence"/>
</dbReference>
<dbReference type="AlphaFoldDB" id="A0A841PMJ0"/>
<feature type="binding site" evidence="12">
    <location>
        <position position="272"/>
    </location>
    <ligand>
        <name>K(+)</name>
        <dbReference type="ChEBI" id="CHEBI:29103"/>
    </ligand>
</feature>
<dbReference type="InterPro" id="IPR029056">
    <property type="entry name" value="Ribokinase-like"/>
</dbReference>
<feature type="binding site" evidence="12">
    <location>
        <position position="263"/>
    </location>
    <ligand>
        <name>ATP</name>
        <dbReference type="ChEBI" id="CHEBI:30616"/>
    </ligand>
</feature>
<dbReference type="PANTHER" id="PTHR10584:SF166">
    <property type="entry name" value="RIBOKINASE"/>
    <property type="match status" value="1"/>
</dbReference>
<keyword evidence="8 12" id="KW-0067">ATP-binding</keyword>
<evidence type="ECO:0000256" key="1">
    <source>
        <dbReference type="ARBA" id="ARBA00005380"/>
    </source>
</evidence>
<feature type="binding site" evidence="12">
    <location>
        <position position="269"/>
    </location>
    <ligand>
        <name>K(+)</name>
        <dbReference type="ChEBI" id="CHEBI:29103"/>
    </ligand>
</feature>
<name>A0A841PMJ0_9BACL</name>
<dbReference type="CDD" id="cd01174">
    <property type="entry name" value="ribokinase"/>
    <property type="match status" value="1"/>
</dbReference>
<keyword evidence="7 12" id="KW-0418">Kinase</keyword>
<evidence type="ECO:0000256" key="8">
    <source>
        <dbReference type="ARBA" id="ARBA00022840"/>
    </source>
</evidence>
<evidence type="ECO:0000256" key="6">
    <source>
        <dbReference type="ARBA" id="ARBA00022741"/>
    </source>
</evidence>
<feature type="binding site" evidence="12">
    <location>
        <position position="235"/>
    </location>
    <ligand>
        <name>K(+)</name>
        <dbReference type="ChEBI" id="CHEBI:29103"/>
    </ligand>
</feature>
<organism evidence="14 15">
    <name type="scientific">Geomicrobium halophilum</name>
    <dbReference type="NCBI Taxonomy" id="549000"/>
    <lineage>
        <taxon>Bacteria</taxon>
        <taxon>Bacillati</taxon>
        <taxon>Bacillota</taxon>
        <taxon>Bacilli</taxon>
        <taxon>Bacillales</taxon>
        <taxon>Geomicrobium</taxon>
    </lineage>
</organism>
<dbReference type="EC" id="2.7.1.15" evidence="2 12"/>
<feature type="binding site" evidence="12">
    <location>
        <begin position="207"/>
        <end position="212"/>
    </location>
    <ligand>
        <name>ATP</name>
        <dbReference type="ChEBI" id="CHEBI:30616"/>
    </ligand>
</feature>
<evidence type="ECO:0000256" key="12">
    <source>
        <dbReference type="HAMAP-Rule" id="MF_01987"/>
    </source>
</evidence>
<comment type="caution">
    <text evidence="12">Lacks conserved residue(s) required for the propagation of feature annotation.</text>
</comment>
<dbReference type="PROSITE" id="PS00583">
    <property type="entry name" value="PFKB_KINASES_1"/>
    <property type="match status" value="1"/>
</dbReference>
<keyword evidence="9 12" id="KW-0460">Magnesium</keyword>
<keyword evidence="5 12" id="KW-0479">Metal-binding</keyword>
<comment type="activity regulation">
    <text evidence="12">Activated by a monovalent cation that binds near, but not in, the active site. The most likely occupant of the site in vivo is potassium. Ion binding induces a conformational change that may alter substrate affinity.</text>
</comment>
<evidence type="ECO:0000256" key="11">
    <source>
        <dbReference type="ARBA" id="ARBA00023277"/>
    </source>
</evidence>
<feature type="binding site" evidence="12">
    <location>
        <begin position="37"/>
        <end position="41"/>
    </location>
    <ligand>
        <name>substrate</name>
    </ligand>
</feature>
<dbReference type="GO" id="GO:0005829">
    <property type="term" value="C:cytosol"/>
    <property type="evidence" value="ECO:0007669"/>
    <property type="project" value="TreeGrafter"/>
</dbReference>
<dbReference type="EMBL" id="JACHHJ010000001">
    <property type="protein sequence ID" value="MBB6448446.1"/>
    <property type="molecule type" value="Genomic_DNA"/>
</dbReference>
<keyword evidence="15" id="KW-1185">Reference proteome</keyword>
<dbReference type="GO" id="GO:0004747">
    <property type="term" value="F:ribokinase activity"/>
    <property type="evidence" value="ECO:0007669"/>
    <property type="project" value="UniProtKB-UniRule"/>
</dbReference>
<evidence type="ECO:0000256" key="2">
    <source>
        <dbReference type="ARBA" id="ARBA00012035"/>
    </source>
</evidence>
<dbReference type="PANTHER" id="PTHR10584">
    <property type="entry name" value="SUGAR KINASE"/>
    <property type="match status" value="1"/>
</dbReference>
<comment type="cofactor">
    <cofactor evidence="12">
        <name>Mg(2+)</name>
        <dbReference type="ChEBI" id="CHEBI:18420"/>
    </cofactor>
    <text evidence="12">Requires a divalent cation, most likely magnesium in vivo, as an electrophilic catalyst to aid phosphoryl group transfer. It is the chelate of the metal and the nucleotide that is the actual substrate.</text>
</comment>
<dbReference type="NCBIfam" id="TIGR02152">
    <property type="entry name" value="D_ribokin_bact"/>
    <property type="match status" value="1"/>
</dbReference>
<keyword evidence="12" id="KW-0963">Cytoplasm</keyword>